<accession>A0AAD9AUB3</accession>
<name>A0AAD9AUB3_9PEZI</name>
<evidence type="ECO:0000313" key="2">
    <source>
        <dbReference type="Proteomes" id="UP001243330"/>
    </source>
</evidence>
<keyword evidence="2" id="KW-1185">Reference proteome</keyword>
<protein>
    <submittedName>
        <fullName evidence="1">Uncharacterized protein</fullName>
    </submittedName>
</protein>
<evidence type="ECO:0000313" key="1">
    <source>
        <dbReference type="EMBL" id="KAK1853402.1"/>
    </source>
</evidence>
<comment type="caution">
    <text evidence="1">The sequence shown here is derived from an EMBL/GenBank/DDBJ whole genome shotgun (WGS) entry which is preliminary data.</text>
</comment>
<dbReference type="EMBL" id="JAQOWY010000055">
    <property type="protein sequence ID" value="KAK1853402.1"/>
    <property type="molecule type" value="Genomic_DNA"/>
</dbReference>
<dbReference type="Proteomes" id="UP001243330">
    <property type="component" value="Unassembled WGS sequence"/>
</dbReference>
<organism evidence="1 2">
    <name type="scientific">Colletotrichum chrysophilum</name>
    <dbReference type="NCBI Taxonomy" id="1836956"/>
    <lineage>
        <taxon>Eukaryota</taxon>
        <taxon>Fungi</taxon>
        <taxon>Dikarya</taxon>
        <taxon>Ascomycota</taxon>
        <taxon>Pezizomycotina</taxon>
        <taxon>Sordariomycetes</taxon>
        <taxon>Hypocreomycetidae</taxon>
        <taxon>Glomerellales</taxon>
        <taxon>Glomerellaceae</taxon>
        <taxon>Colletotrichum</taxon>
        <taxon>Colletotrichum gloeosporioides species complex</taxon>
    </lineage>
</organism>
<reference evidence="1" key="1">
    <citation type="submission" date="2023-01" db="EMBL/GenBank/DDBJ databases">
        <title>Colletotrichum chrysophilum M932 genome sequence.</title>
        <authorList>
            <person name="Baroncelli R."/>
        </authorList>
    </citation>
    <scope>NUCLEOTIDE SEQUENCE</scope>
    <source>
        <strain evidence="1">M932</strain>
    </source>
</reference>
<gene>
    <name evidence="1" type="ORF">CCHR01_03928</name>
</gene>
<sequence length="142" mass="15729">MTISSKTPGLDSTSCPPDARMGRLLVLRLQPSIKLRQFSPTPCCRACPARVFPSAHSEHHGQPSSSYTIRYTRYPQPSAAIRFPYSNPYQATLRNDDIRRTHMNVCVLDAPWSTSDGLQSAMPLPCPNYRIALPATAWGLAV</sequence>
<proteinExistence type="predicted"/>
<dbReference type="AlphaFoldDB" id="A0AAD9AUB3"/>